<dbReference type="InterPro" id="IPR036770">
    <property type="entry name" value="Ankyrin_rpt-contain_sf"/>
</dbReference>
<sequence>MTTLVYLAMAGTADEFLAAYEGSGAAPTSLLLDALSHSDAASRVVKAIRLLDDGADATVVSNGNNAINVLLGQRDHEVEGEAAVLQRLIDGGADINHPDRRGAVPLLQILRMATLNDAEMVPYYDVIFARPGLDLDRPEMPKNTSEKTVRERIFASGGFRRVIMRERVLAYEAQHGS</sequence>
<dbReference type="AlphaFoldDB" id="A0A1H5PDX2"/>
<accession>A0A1H5PDX2</accession>
<dbReference type="EMBL" id="FNTV01000002">
    <property type="protein sequence ID" value="SEF12119.1"/>
    <property type="molecule type" value="Genomic_DNA"/>
</dbReference>
<dbReference type="Gene3D" id="1.25.40.20">
    <property type="entry name" value="Ankyrin repeat-containing domain"/>
    <property type="match status" value="1"/>
</dbReference>
<protein>
    <submittedName>
        <fullName evidence="1">Uncharacterized protein</fullName>
    </submittedName>
</protein>
<evidence type="ECO:0000313" key="1">
    <source>
        <dbReference type="EMBL" id="SEF12119.1"/>
    </source>
</evidence>
<organism evidence="1 2">
    <name type="scientific">Arthrobacter alpinus</name>
    <dbReference type="NCBI Taxonomy" id="656366"/>
    <lineage>
        <taxon>Bacteria</taxon>
        <taxon>Bacillati</taxon>
        <taxon>Actinomycetota</taxon>
        <taxon>Actinomycetes</taxon>
        <taxon>Micrococcales</taxon>
        <taxon>Micrococcaceae</taxon>
        <taxon>Arthrobacter</taxon>
    </lineage>
</organism>
<name>A0A1H5PDX2_9MICC</name>
<evidence type="ECO:0000313" key="2">
    <source>
        <dbReference type="Proteomes" id="UP000182725"/>
    </source>
</evidence>
<dbReference type="RefSeq" id="WP_074713622.1">
    <property type="nucleotide sequence ID" value="NZ_FNTV01000002.1"/>
</dbReference>
<gene>
    <name evidence="1" type="ORF">SAMN04489740_4187</name>
</gene>
<reference evidence="1 2" key="1">
    <citation type="submission" date="2016-10" db="EMBL/GenBank/DDBJ databases">
        <authorList>
            <person name="de Groot N.N."/>
        </authorList>
    </citation>
    <scope>NUCLEOTIDE SEQUENCE [LARGE SCALE GENOMIC DNA]</scope>
    <source>
        <strain evidence="1 2">DSM 22274</strain>
    </source>
</reference>
<proteinExistence type="predicted"/>
<dbReference type="Proteomes" id="UP000182725">
    <property type="component" value="Unassembled WGS sequence"/>
</dbReference>